<organism evidence="3 4">
    <name type="scientific">Pseudonocardia hispaniensis</name>
    <dbReference type="NCBI Taxonomy" id="904933"/>
    <lineage>
        <taxon>Bacteria</taxon>
        <taxon>Bacillati</taxon>
        <taxon>Actinomycetota</taxon>
        <taxon>Actinomycetes</taxon>
        <taxon>Pseudonocardiales</taxon>
        <taxon>Pseudonocardiaceae</taxon>
        <taxon>Pseudonocardia</taxon>
    </lineage>
</organism>
<feature type="region of interest" description="Disordered" evidence="1">
    <location>
        <begin position="158"/>
        <end position="185"/>
    </location>
</feature>
<keyword evidence="4" id="KW-1185">Reference proteome</keyword>
<evidence type="ECO:0000313" key="4">
    <source>
        <dbReference type="Proteomes" id="UP001596302"/>
    </source>
</evidence>
<accession>A0ABW1J724</accession>
<dbReference type="SUPFAM" id="SSF55729">
    <property type="entry name" value="Acyl-CoA N-acyltransferases (Nat)"/>
    <property type="match status" value="1"/>
</dbReference>
<evidence type="ECO:0000259" key="2">
    <source>
        <dbReference type="PROSITE" id="PS51186"/>
    </source>
</evidence>
<proteinExistence type="predicted"/>
<dbReference type="NCBIfam" id="TIGR04045">
    <property type="entry name" value="MSMEG_0567_GNAT"/>
    <property type="match status" value="1"/>
</dbReference>
<dbReference type="InterPro" id="IPR000182">
    <property type="entry name" value="GNAT_dom"/>
</dbReference>
<protein>
    <submittedName>
        <fullName evidence="3">MSMEG_0567/Sll0786 family nitrogen starvation N-acetyltransferase</fullName>
    </submittedName>
</protein>
<dbReference type="Pfam" id="PF00583">
    <property type="entry name" value="Acetyltransf_1"/>
    <property type="match status" value="1"/>
</dbReference>
<dbReference type="CDD" id="cd04301">
    <property type="entry name" value="NAT_SF"/>
    <property type="match status" value="1"/>
</dbReference>
<reference evidence="4" key="1">
    <citation type="journal article" date="2019" name="Int. J. Syst. Evol. Microbiol.">
        <title>The Global Catalogue of Microorganisms (GCM) 10K type strain sequencing project: providing services to taxonomists for standard genome sequencing and annotation.</title>
        <authorList>
            <consortium name="The Broad Institute Genomics Platform"/>
            <consortium name="The Broad Institute Genome Sequencing Center for Infectious Disease"/>
            <person name="Wu L."/>
            <person name="Ma J."/>
        </authorList>
    </citation>
    <scope>NUCLEOTIDE SEQUENCE [LARGE SCALE GENOMIC DNA]</scope>
    <source>
        <strain evidence="4">CCM 8391</strain>
    </source>
</reference>
<dbReference type="RefSeq" id="WP_379586931.1">
    <property type="nucleotide sequence ID" value="NZ_JBHSQW010000039.1"/>
</dbReference>
<name>A0ABW1J724_9PSEU</name>
<dbReference type="Proteomes" id="UP001596302">
    <property type="component" value="Unassembled WGS sequence"/>
</dbReference>
<feature type="compositionally biased region" description="Gly residues" evidence="1">
    <location>
        <begin position="158"/>
        <end position="177"/>
    </location>
</feature>
<feature type="domain" description="N-acetyltransferase" evidence="2">
    <location>
        <begin position="12"/>
        <end position="154"/>
    </location>
</feature>
<comment type="caution">
    <text evidence="3">The sequence shown here is derived from an EMBL/GenBank/DDBJ whole genome shotgun (WGS) entry which is preliminary data.</text>
</comment>
<dbReference type="Gene3D" id="3.40.630.30">
    <property type="match status" value="1"/>
</dbReference>
<evidence type="ECO:0000256" key="1">
    <source>
        <dbReference type="SAM" id="MobiDB-lite"/>
    </source>
</evidence>
<gene>
    <name evidence="3" type="ORF">ACFQE5_19220</name>
</gene>
<dbReference type="PROSITE" id="PS51186">
    <property type="entry name" value="GNAT"/>
    <property type="match status" value="1"/>
</dbReference>
<evidence type="ECO:0000313" key="3">
    <source>
        <dbReference type="EMBL" id="MFC5996339.1"/>
    </source>
</evidence>
<dbReference type="InterPro" id="IPR024035">
    <property type="entry name" value="MSMEG_0567_GNAT"/>
</dbReference>
<sequence length="185" mass="19419">MTAAPATTASCVLVRDSADLTAHHQIRNAVFVDEQGVFAESDADIRDLDPRTLHVLGLVDGVPAGAVRLYPLDDSDGLWQGDRLAVLREFRAVGLGAPLVRFAVATATAHGGRCMVAHVQPPNETFFRRLGWVRRGAPEIYVGRPHLLMDIDLRQASQGGGGCSGSGSPGTGSGRSGVTGSPPVQ</sequence>
<dbReference type="EMBL" id="JBHSQW010000039">
    <property type="protein sequence ID" value="MFC5996339.1"/>
    <property type="molecule type" value="Genomic_DNA"/>
</dbReference>
<dbReference type="InterPro" id="IPR016181">
    <property type="entry name" value="Acyl_CoA_acyltransferase"/>
</dbReference>